<sequence length="160" mass="17997">MRNSNSQTAIYLDKINSAIEKGMIAKEVVCSITTGFRSVPSIRTKPGLNPYHASVADIGYGFDAVQGTIKRIQEGESIPFVLEMLVFDLDTLRISEMQINPNFELAVEGVETELVHISRFLHQQIKESITEANRLGKKLIGDNWEEIIRKVQNIQAIPRL</sequence>
<dbReference type="AlphaFoldDB" id="A0A3S2UWJ4"/>
<gene>
    <name evidence="1" type="ORF">EM808_12720</name>
</gene>
<evidence type="ECO:0000313" key="2">
    <source>
        <dbReference type="Proteomes" id="UP000288024"/>
    </source>
</evidence>
<dbReference type="Proteomes" id="UP000288024">
    <property type="component" value="Unassembled WGS sequence"/>
</dbReference>
<dbReference type="EMBL" id="RZTZ01000004">
    <property type="protein sequence ID" value="RVT62631.1"/>
    <property type="molecule type" value="Genomic_DNA"/>
</dbReference>
<organism evidence="1 2">
    <name type="scientific">Niallia taxi</name>
    <dbReference type="NCBI Taxonomy" id="2499688"/>
    <lineage>
        <taxon>Bacteria</taxon>
        <taxon>Bacillati</taxon>
        <taxon>Bacillota</taxon>
        <taxon>Bacilli</taxon>
        <taxon>Bacillales</taxon>
        <taxon>Bacillaceae</taxon>
        <taxon>Niallia</taxon>
    </lineage>
</organism>
<name>A0A3S2UWJ4_9BACI</name>
<keyword evidence="2" id="KW-1185">Reference proteome</keyword>
<protein>
    <submittedName>
        <fullName evidence="1">Uncharacterized protein</fullName>
    </submittedName>
</protein>
<reference evidence="1 2" key="1">
    <citation type="submission" date="2019-01" db="EMBL/GenBank/DDBJ databases">
        <title>Bacillus sp. M5HDSG1-1, whole genome shotgun sequence.</title>
        <authorList>
            <person name="Tuo L."/>
        </authorList>
    </citation>
    <scope>NUCLEOTIDE SEQUENCE [LARGE SCALE GENOMIC DNA]</scope>
    <source>
        <strain evidence="1 2">M5HDSG1-1</strain>
    </source>
</reference>
<evidence type="ECO:0000313" key="1">
    <source>
        <dbReference type="EMBL" id="RVT62631.1"/>
    </source>
</evidence>
<accession>A0A3S2UWJ4</accession>
<comment type="caution">
    <text evidence="1">The sequence shown here is derived from an EMBL/GenBank/DDBJ whole genome shotgun (WGS) entry which is preliminary data.</text>
</comment>
<dbReference type="RefSeq" id="WP_127738582.1">
    <property type="nucleotide sequence ID" value="NZ_RZTZ01000004.1"/>
</dbReference>
<proteinExistence type="predicted"/>